<gene>
    <name evidence="1" type="ORF">C8J24_0893</name>
</gene>
<evidence type="ECO:0000313" key="1">
    <source>
        <dbReference type="EMBL" id="PTM47495.1"/>
    </source>
</evidence>
<reference evidence="1 2" key="1">
    <citation type="submission" date="2018-04" db="EMBL/GenBank/DDBJ databases">
        <title>Genomic Encyclopedia of Type Strains, Phase III (KMG-III): the genomes of soil and plant-associated and newly described type strains.</title>
        <authorList>
            <person name="Whitman W."/>
        </authorList>
    </citation>
    <scope>NUCLEOTIDE SEQUENCE [LARGE SCALE GENOMIC DNA]</scope>
    <source>
        <strain evidence="1 2">NW12</strain>
    </source>
</reference>
<proteinExistence type="predicted"/>
<dbReference type="RefSeq" id="WP_107930584.1">
    <property type="nucleotide sequence ID" value="NZ_PZZN01000001.1"/>
</dbReference>
<dbReference type="Pfam" id="PF10983">
    <property type="entry name" value="DUF2793"/>
    <property type="match status" value="1"/>
</dbReference>
<protein>
    <submittedName>
        <fullName evidence="1">Uncharacterized protein DUF2793</fullName>
    </submittedName>
</protein>
<dbReference type="InterPro" id="IPR021251">
    <property type="entry name" value="DUF2793"/>
</dbReference>
<evidence type="ECO:0000313" key="2">
    <source>
        <dbReference type="Proteomes" id="UP000240996"/>
    </source>
</evidence>
<accession>A0A2T4YUK7</accession>
<keyword evidence="2" id="KW-1185">Reference proteome</keyword>
<organism evidence="1 2">
    <name type="scientific">Sphingomonas aerolata</name>
    <dbReference type="NCBI Taxonomy" id="185951"/>
    <lineage>
        <taxon>Bacteria</taxon>
        <taxon>Pseudomonadati</taxon>
        <taxon>Pseudomonadota</taxon>
        <taxon>Alphaproteobacteria</taxon>
        <taxon>Sphingomonadales</taxon>
        <taxon>Sphingomonadaceae</taxon>
        <taxon>Sphingomonas</taxon>
    </lineage>
</organism>
<dbReference type="AlphaFoldDB" id="A0A2T4YUK7"/>
<sequence length="167" mass="16929">MTDETSVRTGLPLLQPGQAQKEIVHNEALALIDLLIQPSVVTVGLNVPPATPATGACWIVGAAPTGDWGPHAQALAGWTPGGWRFAAPRAGMTVWREDLATLIRHDGAGWTAADITGGRVVIGGNKVVGAQGAAIADPVGGAVVDTSARATLSAVLVLLRSHGLIAA</sequence>
<dbReference type="Proteomes" id="UP000240996">
    <property type="component" value="Unassembled WGS sequence"/>
</dbReference>
<comment type="caution">
    <text evidence="1">The sequence shown here is derived from an EMBL/GenBank/DDBJ whole genome shotgun (WGS) entry which is preliminary data.</text>
</comment>
<dbReference type="EMBL" id="PZZN01000001">
    <property type="protein sequence ID" value="PTM47495.1"/>
    <property type="molecule type" value="Genomic_DNA"/>
</dbReference>
<name>A0A2T4YUK7_9SPHN</name>